<organism evidence="2 3">
    <name type="scientific">Nonomuraea africana</name>
    <dbReference type="NCBI Taxonomy" id="46171"/>
    <lineage>
        <taxon>Bacteria</taxon>
        <taxon>Bacillati</taxon>
        <taxon>Actinomycetota</taxon>
        <taxon>Actinomycetes</taxon>
        <taxon>Streptosporangiales</taxon>
        <taxon>Streptosporangiaceae</taxon>
        <taxon>Nonomuraea</taxon>
    </lineage>
</organism>
<accession>A0ABR9KV69</accession>
<name>A0ABR9KV69_9ACTN</name>
<dbReference type="InterPro" id="IPR025164">
    <property type="entry name" value="Toastrack_DUF4097"/>
</dbReference>
<dbReference type="PANTHER" id="PTHR34094">
    <property type="match status" value="1"/>
</dbReference>
<sequence>MPTFDTPEPIAAIIDIEAGHVRIHASDRADTVVEVRPSDEFEDVDVEAAVLTRVEYADGRLWVQVPKNKIRSLFGRPPSIDVTIELPSDSRVDAKASAGFSSEGRIGESTIDTAAGSIRLDQTGSLKLRTAAGDISVGRSAGHTDVTTSSGKIWIGAIDGTGVAQTSNGDITAGEVTGDVQLNTANGDITVDRALAAVEAKTAHGSIRIGEVVRGAVVLETNRGPVELGVRQGTTARLDVRAKRGSVRNDLEAAGNPKQSEETVEVRARTGNGDIVIRRL</sequence>
<evidence type="ECO:0000313" key="2">
    <source>
        <dbReference type="EMBL" id="MBE1565925.1"/>
    </source>
</evidence>
<keyword evidence="3" id="KW-1185">Reference proteome</keyword>
<evidence type="ECO:0000259" key="1">
    <source>
        <dbReference type="Pfam" id="PF13349"/>
    </source>
</evidence>
<reference evidence="2 3" key="1">
    <citation type="submission" date="2020-10" db="EMBL/GenBank/DDBJ databases">
        <title>Sequencing the genomes of 1000 actinobacteria strains.</title>
        <authorList>
            <person name="Klenk H.-P."/>
        </authorList>
    </citation>
    <scope>NUCLEOTIDE SEQUENCE [LARGE SCALE GENOMIC DNA]</scope>
    <source>
        <strain evidence="2 3">DSM 43748</strain>
    </source>
</reference>
<proteinExistence type="predicted"/>
<dbReference type="Pfam" id="PF13349">
    <property type="entry name" value="DUF4097"/>
    <property type="match status" value="1"/>
</dbReference>
<protein>
    <submittedName>
        <fullName evidence="2">DUF4097 and DUF4098 domain-containing protein YvlB</fullName>
    </submittedName>
</protein>
<evidence type="ECO:0000313" key="3">
    <source>
        <dbReference type="Proteomes" id="UP000661607"/>
    </source>
</evidence>
<dbReference type="PANTHER" id="PTHR34094:SF1">
    <property type="entry name" value="PROTEIN FAM185A"/>
    <property type="match status" value="1"/>
</dbReference>
<dbReference type="Proteomes" id="UP000661607">
    <property type="component" value="Unassembled WGS sequence"/>
</dbReference>
<dbReference type="RefSeq" id="WP_192780049.1">
    <property type="nucleotide sequence ID" value="NZ_BAAASY010000010.1"/>
</dbReference>
<dbReference type="EMBL" id="JADBEF010000001">
    <property type="protein sequence ID" value="MBE1565925.1"/>
    <property type="molecule type" value="Genomic_DNA"/>
</dbReference>
<comment type="caution">
    <text evidence="2">The sequence shown here is derived from an EMBL/GenBank/DDBJ whole genome shotgun (WGS) entry which is preliminary data.</text>
</comment>
<gene>
    <name evidence="2" type="ORF">H4W81_008704</name>
</gene>
<feature type="domain" description="DUF4097" evidence="1">
    <location>
        <begin position="56"/>
        <end position="211"/>
    </location>
</feature>